<evidence type="ECO:0000313" key="2">
    <source>
        <dbReference type="EMBL" id="KAL2275493.1"/>
    </source>
</evidence>
<comment type="caution">
    <text evidence="2">The sequence shown here is derived from an EMBL/GenBank/DDBJ whole genome shotgun (WGS) entry which is preliminary data.</text>
</comment>
<sequence>MELERQLEDPLPLNAEIDHSFRVINCYAAPEEVSNQQGRFIGCPGPRAPSLFGGNTQQPRRHRARDLTDTSNSTPEERLDWYMDAALKEVKGVLLLAKEDKLRQADLWNLLTFGQQMYAGMKENYGIDLNAALLEREKKNMGREHLEPEVGPLDLPWPRLPPRRCPACSRVVSADEGRTTWEHPWNRSSFTRLFPQEDRYDAGGMFGSSPSYSAIAHDPWNIPMRQGTTCRGWGYTS</sequence>
<gene>
    <name evidence="2" type="ORF">FJTKL_02000</name>
</gene>
<protein>
    <submittedName>
        <fullName evidence="2">Uncharacterized protein</fullName>
    </submittedName>
</protein>
<proteinExistence type="predicted"/>
<feature type="region of interest" description="Disordered" evidence="1">
    <location>
        <begin position="50"/>
        <end position="75"/>
    </location>
</feature>
<evidence type="ECO:0000313" key="3">
    <source>
        <dbReference type="Proteomes" id="UP001600888"/>
    </source>
</evidence>
<dbReference type="EMBL" id="JBAWTH010000131">
    <property type="protein sequence ID" value="KAL2275493.1"/>
    <property type="molecule type" value="Genomic_DNA"/>
</dbReference>
<keyword evidence="3" id="KW-1185">Reference proteome</keyword>
<reference evidence="2 3" key="1">
    <citation type="submission" date="2024-03" db="EMBL/GenBank/DDBJ databases">
        <title>A high-quality draft genome sequence of Diaporthe vaccinii, a causative agent of upright dieback and viscid rot disease in cranberry plants.</title>
        <authorList>
            <person name="Sarrasin M."/>
            <person name="Lang B.F."/>
            <person name="Burger G."/>
        </authorList>
    </citation>
    <scope>NUCLEOTIDE SEQUENCE [LARGE SCALE GENOMIC DNA]</scope>
    <source>
        <strain evidence="2 3">IS7</strain>
    </source>
</reference>
<name>A0ABR4DZA7_9PEZI</name>
<organism evidence="2 3">
    <name type="scientific">Diaporthe vaccinii</name>
    <dbReference type="NCBI Taxonomy" id="105482"/>
    <lineage>
        <taxon>Eukaryota</taxon>
        <taxon>Fungi</taxon>
        <taxon>Dikarya</taxon>
        <taxon>Ascomycota</taxon>
        <taxon>Pezizomycotina</taxon>
        <taxon>Sordariomycetes</taxon>
        <taxon>Sordariomycetidae</taxon>
        <taxon>Diaporthales</taxon>
        <taxon>Diaporthaceae</taxon>
        <taxon>Diaporthe</taxon>
        <taxon>Diaporthe eres species complex</taxon>
    </lineage>
</organism>
<dbReference type="Proteomes" id="UP001600888">
    <property type="component" value="Unassembled WGS sequence"/>
</dbReference>
<evidence type="ECO:0000256" key="1">
    <source>
        <dbReference type="SAM" id="MobiDB-lite"/>
    </source>
</evidence>
<accession>A0ABR4DZA7</accession>